<dbReference type="InterPro" id="IPR001623">
    <property type="entry name" value="DnaJ_domain"/>
</dbReference>
<evidence type="ECO:0000313" key="5">
    <source>
        <dbReference type="Proteomes" id="UP000266841"/>
    </source>
</evidence>
<protein>
    <recommendedName>
        <fullName evidence="3">J domain-containing protein</fullName>
    </recommendedName>
</protein>
<feature type="domain" description="J" evidence="3">
    <location>
        <begin position="70"/>
        <end position="145"/>
    </location>
</feature>
<gene>
    <name evidence="4" type="ORF">THAOC_35860</name>
</gene>
<sequence length="217" mass="24396">MNALPRISMPRIILSAVFFVALLLVGLSRVDGFSPPRNSAGDARASPSSSSHRSRTTRRHGLPELPSSDNPYTLLGLDSLSPTKDFGEINRAYKARCKVFHPDIVAGPDSSAEERAAACETFARLNAAYEDLKARQDEEEFEMVMMGGNFGAGEGRSGHRRVKFTSSDKIRESNPDRVNYNRIDELRERKNLKATHWKDEGYQFNRHNGDFGPPRRW</sequence>
<dbReference type="CDD" id="cd06257">
    <property type="entry name" value="DnaJ"/>
    <property type="match status" value="1"/>
</dbReference>
<dbReference type="OrthoDB" id="51912at2759"/>
<dbReference type="Proteomes" id="UP000266841">
    <property type="component" value="Unassembled WGS sequence"/>
</dbReference>
<dbReference type="AlphaFoldDB" id="K0R096"/>
<dbReference type="InterPro" id="IPR036869">
    <property type="entry name" value="J_dom_sf"/>
</dbReference>
<evidence type="ECO:0000259" key="3">
    <source>
        <dbReference type="PROSITE" id="PS50076"/>
    </source>
</evidence>
<dbReference type="PROSITE" id="PS50076">
    <property type="entry name" value="DNAJ_2"/>
    <property type="match status" value="1"/>
</dbReference>
<dbReference type="eggNOG" id="ENOG502R2R9">
    <property type="taxonomic scope" value="Eukaryota"/>
</dbReference>
<reference evidence="4 5" key="1">
    <citation type="journal article" date="2012" name="Genome Biol.">
        <title>Genome and low-iron response of an oceanic diatom adapted to chronic iron limitation.</title>
        <authorList>
            <person name="Lommer M."/>
            <person name="Specht M."/>
            <person name="Roy A.S."/>
            <person name="Kraemer L."/>
            <person name="Andreson R."/>
            <person name="Gutowska M.A."/>
            <person name="Wolf J."/>
            <person name="Bergner S.V."/>
            <person name="Schilhabel M.B."/>
            <person name="Klostermeier U.C."/>
            <person name="Beiko R.G."/>
            <person name="Rosenstiel P."/>
            <person name="Hippler M."/>
            <person name="Laroche J."/>
        </authorList>
    </citation>
    <scope>NUCLEOTIDE SEQUENCE [LARGE SCALE GENOMIC DNA]</scope>
    <source>
        <strain evidence="4 5">CCMP1005</strain>
    </source>
</reference>
<organism evidence="4 5">
    <name type="scientific">Thalassiosira oceanica</name>
    <name type="common">Marine diatom</name>
    <dbReference type="NCBI Taxonomy" id="159749"/>
    <lineage>
        <taxon>Eukaryota</taxon>
        <taxon>Sar</taxon>
        <taxon>Stramenopiles</taxon>
        <taxon>Ochrophyta</taxon>
        <taxon>Bacillariophyta</taxon>
        <taxon>Coscinodiscophyceae</taxon>
        <taxon>Thalassiosirophycidae</taxon>
        <taxon>Thalassiosirales</taxon>
        <taxon>Thalassiosiraceae</taxon>
        <taxon>Thalassiosira</taxon>
    </lineage>
</organism>
<accession>K0R096</accession>
<dbReference type="OMA" id="NWATEEY"/>
<dbReference type="Gene3D" id="1.10.287.110">
    <property type="entry name" value="DnaJ domain"/>
    <property type="match status" value="1"/>
</dbReference>
<dbReference type="Pfam" id="PF00226">
    <property type="entry name" value="DnaJ"/>
    <property type="match status" value="1"/>
</dbReference>
<feature type="region of interest" description="Disordered" evidence="1">
    <location>
        <begin position="35"/>
        <end position="70"/>
    </location>
</feature>
<keyword evidence="5" id="KW-1185">Reference proteome</keyword>
<keyword evidence="2" id="KW-0732">Signal</keyword>
<feature type="signal peptide" evidence="2">
    <location>
        <begin position="1"/>
        <end position="32"/>
    </location>
</feature>
<evidence type="ECO:0000256" key="2">
    <source>
        <dbReference type="SAM" id="SignalP"/>
    </source>
</evidence>
<dbReference type="EMBL" id="AGNL01048452">
    <property type="protein sequence ID" value="EJK45523.1"/>
    <property type="molecule type" value="Genomic_DNA"/>
</dbReference>
<dbReference type="SMART" id="SM00271">
    <property type="entry name" value="DnaJ"/>
    <property type="match status" value="1"/>
</dbReference>
<comment type="caution">
    <text evidence="4">The sequence shown here is derived from an EMBL/GenBank/DDBJ whole genome shotgun (WGS) entry which is preliminary data.</text>
</comment>
<evidence type="ECO:0000256" key="1">
    <source>
        <dbReference type="SAM" id="MobiDB-lite"/>
    </source>
</evidence>
<evidence type="ECO:0000313" key="4">
    <source>
        <dbReference type="EMBL" id="EJK45523.1"/>
    </source>
</evidence>
<dbReference type="SUPFAM" id="SSF46565">
    <property type="entry name" value="Chaperone J-domain"/>
    <property type="match status" value="1"/>
</dbReference>
<proteinExistence type="predicted"/>
<name>K0R096_THAOC</name>
<feature type="chain" id="PRO_5030172954" description="J domain-containing protein" evidence="2">
    <location>
        <begin position="33"/>
        <end position="217"/>
    </location>
</feature>